<dbReference type="Pfam" id="PF01015">
    <property type="entry name" value="Ribosomal_S3Ae"/>
    <property type="match status" value="1"/>
</dbReference>
<dbReference type="GO" id="GO:0005840">
    <property type="term" value="C:ribosome"/>
    <property type="evidence" value="ECO:0007669"/>
    <property type="project" value="UniProtKB-KW"/>
</dbReference>
<evidence type="ECO:0000256" key="1">
    <source>
        <dbReference type="ARBA" id="ARBA00022980"/>
    </source>
</evidence>
<sequence length="217" mass="24610">MAGEKGQRRAKDKWREKKWFSIMAPNQLGGKEIALSPAVTDNELIGRKVEVPVSDFTGNFKKSNSKIIFKVTSCAGLKCSTSFDGHLVNDDYIRRMVRRRKERLDIITEIKTTDGFTMALKAVAVTDSKLTATKRAELREAILDFLNNRTSTMSFYEFARYVIGDEVYSDIVEAVQGIYPLKKIEIRRSQLISSGKEAYEFIEPENTKDQKPPAVEA</sequence>
<dbReference type="NCBIfam" id="NF003142">
    <property type="entry name" value="PRK04057.1"/>
    <property type="match status" value="1"/>
</dbReference>
<dbReference type="GO" id="GO:0003735">
    <property type="term" value="F:structural constituent of ribosome"/>
    <property type="evidence" value="ECO:0007669"/>
    <property type="project" value="InterPro"/>
</dbReference>
<organism evidence="3">
    <name type="scientific">mine drainage metagenome</name>
    <dbReference type="NCBI Taxonomy" id="410659"/>
    <lineage>
        <taxon>unclassified sequences</taxon>
        <taxon>metagenomes</taxon>
        <taxon>ecological metagenomes</taxon>
    </lineage>
</organism>
<dbReference type="EMBL" id="AUZX01012176">
    <property type="protein sequence ID" value="EQD40150.1"/>
    <property type="molecule type" value="Genomic_DNA"/>
</dbReference>
<name>T1AE48_9ZZZZ</name>
<dbReference type="InterPro" id="IPR001593">
    <property type="entry name" value="Ribosomal_eS1"/>
</dbReference>
<dbReference type="GO" id="GO:1990904">
    <property type="term" value="C:ribonucleoprotein complex"/>
    <property type="evidence" value="ECO:0007669"/>
    <property type="project" value="UniProtKB-KW"/>
</dbReference>
<dbReference type="InterPro" id="IPR030838">
    <property type="entry name" value="Ribosomal_eS1_arc"/>
</dbReference>
<accession>T1AE48</accession>
<reference evidence="3" key="2">
    <citation type="journal article" date="2014" name="ISME J.">
        <title>Microbial stratification in low pH oxic and suboxic macroscopic growths along an acid mine drainage.</title>
        <authorList>
            <person name="Mendez-Garcia C."/>
            <person name="Mesa V."/>
            <person name="Sprenger R.R."/>
            <person name="Richter M."/>
            <person name="Diez M.S."/>
            <person name="Solano J."/>
            <person name="Bargiela R."/>
            <person name="Golyshina O.V."/>
            <person name="Manteca A."/>
            <person name="Ramos J.L."/>
            <person name="Gallego J.R."/>
            <person name="Llorente I."/>
            <person name="Martins Dos Santos V.A."/>
            <person name="Jensen O.N."/>
            <person name="Pelaez A.I."/>
            <person name="Sanchez J."/>
            <person name="Ferrer M."/>
        </authorList>
    </citation>
    <scope>NUCLEOTIDE SEQUENCE</scope>
</reference>
<proteinExistence type="inferred from homology"/>
<keyword evidence="1 3" id="KW-0689">Ribosomal protein</keyword>
<evidence type="ECO:0000313" key="3">
    <source>
        <dbReference type="EMBL" id="EQD40150.1"/>
    </source>
</evidence>
<comment type="caution">
    <text evidence="3">The sequence shown here is derived from an EMBL/GenBank/DDBJ whole genome shotgun (WGS) entry which is preliminary data.</text>
</comment>
<dbReference type="HAMAP" id="MF_00359">
    <property type="entry name" value="Ribosomal_eS1"/>
    <property type="match status" value="1"/>
</dbReference>
<dbReference type="AlphaFoldDB" id="T1AE48"/>
<protein>
    <submittedName>
        <fullName evidence="3">30S ribosomal protein S3Ae</fullName>
    </submittedName>
</protein>
<keyword evidence="2" id="KW-0687">Ribonucleoprotein</keyword>
<evidence type="ECO:0000256" key="2">
    <source>
        <dbReference type="ARBA" id="ARBA00023274"/>
    </source>
</evidence>
<gene>
    <name evidence="3" type="ORF">B1A_16563</name>
</gene>
<dbReference type="GO" id="GO:0006412">
    <property type="term" value="P:translation"/>
    <property type="evidence" value="ECO:0007669"/>
    <property type="project" value="InterPro"/>
</dbReference>
<reference evidence="3" key="1">
    <citation type="submission" date="2013-08" db="EMBL/GenBank/DDBJ databases">
        <authorList>
            <person name="Mendez C."/>
            <person name="Richter M."/>
            <person name="Ferrer M."/>
            <person name="Sanchez J."/>
        </authorList>
    </citation>
    <scope>NUCLEOTIDE SEQUENCE</scope>
</reference>
<dbReference type="SMART" id="SM01397">
    <property type="entry name" value="Ribosomal_S3Ae"/>
    <property type="match status" value="1"/>
</dbReference>